<accession>A0A3G8ZTP8</accession>
<dbReference type="RefSeq" id="WP_124798101.1">
    <property type="nucleotide sequence ID" value="NZ_CP034170.1"/>
</dbReference>
<dbReference type="KEGG" id="nak:EH165_03815"/>
<evidence type="ECO:0000256" key="1">
    <source>
        <dbReference type="SAM" id="MobiDB-lite"/>
    </source>
</evidence>
<keyword evidence="3" id="KW-1185">Reference proteome</keyword>
<reference evidence="2 3" key="1">
    <citation type="submission" date="2018-11" db="EMBL/GenBank/DDBJ databases">
        <authorList>
            <person name="Da X."/>
        </authorList>
    </citation>
    <scope>NUCLEOTIDE SEQUENCE [LARGE SCALE GENOMIC DNA]</scope>
    <source>
        <strain evidence="2 3">S14-144</strain>
    </source>
</reference>
<organism evidence="2 3">
    <name type="scientific">Nakamurella antarctica</name>
    <dbReference type="NCBI Taxonomy" id="1902245"/>
    <lineage>
        <taxon>Bacteria</taxon>
        <taxon>Bacillati</taxon>
        <taxon>Actinomycetota</taxon>
        <taxon>Actinomycetes</taxon>
        <taxon>Nakamurellales</taxon>
        <taxon>Nakamurellaceae</taxon>
        <taxon>Nakamurella</taxon>
    </lineage>
</organism>
<reference evidence="2 3" key="2">
    <citation type="submission" date="2018-12" db="EMBL/GenBank/DDBJ databases">
        <title>Nakamurella antarcticus sp. nov., isolated from Antarctica South Shetland Islands soil.</title>
        <authorList>
            <person name="Peng F."/>
        </authorList>
    </citation>
    <scope>NUCLEOTIDE SEQUENCE [LARGE SCALE GENOMIC DNA]</scope>
    <source>
        <strain evidence="2 3">S14-144</strain>
    </source>
</reference>
<dbReference type="Proteomes" id="UP000268084">
    <property type="component" value="Chromosome"/>
</dbReference>
<gene>
    <name evidence="2" type="ORF">EH165_03815</name>
</gene>
<dbReference type="EMBL" id="CP034170">
    <property type="protein sequence ID" value="AZI57416.1"/>
    <property type="molecule type" value="Genomic_DNA"/>
</dbReference>
<proteinExistence type="predicted"/>
<protein>
    <submittedName>
        <fullName evidence="2">Uncharacterized protein</fullName>
    </submittedName>
</protein>
<name>A0A3G8ZTP8_9ACTN</name>
<evidence type="ECO:0000313" key="2">
    <source>
        <dbReference type="EMBL" id="AZI57416.1"/>
    </source>
</evidence>
<sequence length="79" mass="7965">MSGDRNETSGVVTPEITASTACGLSTLEVSTGHMRPSGKRQPESGTSCRSPKTAAADIMVSFAEGECPVGALVARPVGA</sequence>
<evidence type="ECO:0000313" key="3">
    <source>
        <dbReference type="Proteomes" id="UP000268084"/>
    </source>
</evidence>
<dbReference type="AlphaFoldDB" id="A0A3G8ZTP8"/>
<feature type="region of interest" description="Disordered" evidence="1">
    <location>
        <begin position="26"/>
        <end position="52"/>
    </location>
</feature>